<feature type="transmembrane region" description="Helical" evidence="6">
    <location>
        <begin position="46"/>
        <end position="63"/>
    </location>
</feature>
<dbReference type="Gene3D" id="1.20.1250.20">
    <property type="entry name" value="MFS general substrate transporter like domains"/>
    <property type="match status" value="1"/>
</dbReference>
<dbReference type="InterPro" id="IPR020846">
    <property type="entry name" value="MFS_dom"/>
</dbReference>
<evidence type="ECO:0000256" key="5">
    <source>
        <dbReference type="SAM" id="MobiDB-lite"/>
    </source>
</evidence>
<organism evidence="9 10">
    <name type="scientific">Nonomuraea aridisoli</name>
    <dbReference type="NCBI Taxonomy" id="2070368"/>
    <lineage>
        <taxon>Bacteria</taxon>
        <taxon>Bacillati</taxon>
        <taxon>Actinomycetota</taxon>
        <taxon>Actinomycetes</taxon>
        <taxon>Streptosporangiales</taxon>
        <taxon>Streptosporangiaceae</taxon>
        <taxon>Nonomuraea</taxon>
    </lineage>
</organism>
<feature type="transmembrane region" description="Helical" evidence="6">
    <location>
        <begin position="75"/>
        <end position="96"/>
    </location>
</feature>
<feature type="transmembrane region" description="Helical" evidence="6">
    <location>
        <begin position="271"/>
        <end position="289"/>
    </location>
</feature>
<dbReference type="GO" id="GO:0022857">
    <property type="term" value="F:transmembrane transporter activity"/>
    <property type="evidence" value="ECO:0007669"/>
    <property type="project" value="InterPro"/>
</dbReference>
<dbReference type="SUPFAM" id="SSF103473">
    <property type="entry name" value="MFS general substrate transporter"/>
    <property type="match status" value="1"/>
</dbReference>
<gene>
    <name evidence="9" type="ORF">C1J01_18240</name>
</gene>
<dbReference type="InterPro" id="IPR011701">
    <property type="entry name" value="MFS"/>
</dbReference>
<keyword evidence="3 6" id="KW-1133">Transmembrane helix</keyword>
<dbReference type="PANTHER" id="PTHR42910:SF1">
    <property type="entry name" value="MAJOR FACILITATOR SUPERFAMILY (MFS) PROFILE DOMAIN-CONTAINING PROTEIN"/>
    <property type="match status" value="1"/>
</dbReference>
<evidence type="ECO:0000259" key="8">
    <source>
        <dbReference type="PROSITE" id="PS50850"/>
    </source>
</evidence>
<dbReference type="CDD" id="cd17324">
    <property type="entry name" value="MFS_NepI_like"/>
    <property type="match status" value="1"/>
</dbReference>
<comment type="subcellular location">
    <subcellularLocation>
        <location evidence="1">Cell membrane</location>
        <topology evidence="1">Multi-pass membrane protein</topology>
    </subcellularLocation>
</comment>
<accession>A0A2W2EY06</accession>
<dbReference type="Proteomes" id="UP000249304">
    <property type="component" value="Unassembled WGS sequence"/>
</dbReference>
<dbReference type="PANTHER" id="PTHR42910">
    <property type="entry name" value="TRANSPORTER SCO4007-RELATED"/>
    <property type="match status" value="1"/>
</dbReference>
<feature type="domain" description="Major facilitator superfamily (MFS) profile" evidence="8">
    <location>
        <begin position="1"/>
        <end position="386"/>
    </location>
</feature>
<comment type="caution">
    <text evidence="9">The sequence shown here is derived from an EMBL/GenBank/DDBJ whole genome shotgun (WGS) entry which is preliminary data.</text>
</comment>
<keyword evidence="2 6" id="KW-0812">Transmembrane</keyword>
<feature type="transmembrane region" description="Helical" evidence="6">
    <location>
        <begin position="102"/>
        <end position="120"/>
    </location>
</feature>
<reference evidence="9 10" key="1">
    <citation type="submission" date="2018-01" db="EMBL/GenBank/DDBJ databases">
        <title>Draft genome sequence of Nonomuraea sp. KC333.</title>
        <authorList>
            <person name="Sahin N."/>
            <person name="Saygin H."/>
            <person name="Ay H."/>
        </authorList>
    </citation>
    <scope>NUCLEOTIDE SEQUENCE [LARGE SCALE GENOMIC DNA]</scope>
    <source>
        <strain evidence="9 10">KC333</strain>
    </source>
</reference>
<keyword evidence="7" id="KW-0732">Signal</keyword>
<feature type="transmembrane region" description="Helical" evidence="6">
    <location>
        <begin position="202"/>
        <end position="226"/>
    </location>
</feature>
<feature type="transmembrane region" description="Helical" evidence="6">
    <location>
        <begin position="333"/>
        <end position="355"/>
    </location>
</feature>
<name>A0A2W2EY06_9ACTN</name>
<evidence type="ECO:0000256" key="4">
    <source>
        <dbReference type="ARBA" id="ARBA00023136"/>
    </source>
</evidence>
<keyword evidence="10" id="KW-1185">Reference proteome</keyword>
<evidence type="ECO:0000256" key="3">
    <source>
        <dbReference type="ARBA" id="ARBA00022989"/>
    </source>
</evidence>
<dbReference type="Pfam" id="PF07690">
    <property type="entry name" value="MFS_1"/>
    <property type="match status" value="1"/>
</dbReference>
<protein>
    <submittedName>
        <fullName evidence="9">MFS transporter</fullName>
    </submittedName>
</protein>
<keyword evidence="4 6" id="KW-0472">Membrane</keyword>
<feature type="compositionally biased region" description="Basic and acidic residues" evidence="5">
    <location>
        <begin position="406"/>
        <end position="418"/>
    </location>
</feature>
<feature type="region of interest" description="Disordered" evidence="5">
    <location>
        <begin position="402"/>
        <end position="426"/>
    </location>
</feature>
<feature type="transmembrane region" description="Helical" evidence="6">
    <location>
        <begin position="361"/>
        <end position="383"/>
    </location>
</feature>
<evidence type="ECO:0000256" key="1">
    <source>
        <dbReference type="ARBA" id="ARBA00004651"/>
    </source>
</evidence>
<dbReference type="RefSeq" id="WP_111180195.1">
    <property type="nucleotide sequence ID" value="NZ_POUD01000068.1"/>
</dbReference>
<dbReference type="InterPro" id="IPR036259">
    <property type="entry name" value="MFS_trans_sf"/>
</dbReference>
<evidence type="ECO:0000256" key="7">
    <source>
        <dbReference type="SAM" id="SignalP"/>
    </source>
</evidence>
<dbReference type="AlphaFoldDB" id="A0A2W2EY06"/>
<sequence length="426" mass="43256">MNRRTRLLLAAVCGVAVASVYAGQPVLGPMGRDLGVPVGSLGSLGWFVATGQVGYLAGLVLLVPLGDMLDRRRLIAGHLALVAAGTALTAAAPVAWAAFSGLAAAGVFAVVVQTAVAYTASISPSAERGRNLGIVTSGVVIGILGARVVAGVLADLWGWRSVYLALSILAAVLALLTLTLLTEDVRPSPARYRRVLRSFGGLFTQPVFLSRGLIAFFLFASFGTLWSGMALPLAGAPWHLGEAQIGLFGVAGLAGALGAARSGRWGDAGRARQVTGIALVLLLASWAAIGQLPWSLPLLILGVVLLDFAVQAVHVSNQHTLATVCPSRTSTTIGAYMVFYSLGSALGAAATTALFDAAGWTGPTVLGATLALCALVTSAFGVAPPAVSGSCDGVVSAGVATARRAGPTERGHDGGDRRRTCRSPSA</sequence>
<feature type="transmembrane region" description="Helical" evidence="6">
    <location>
        <begin position="132"/>
        <end position="150"/>
    </location>
</feature>
<feature type="chain" id="PRO_5039341838" evidence="7">
    <location>
        <begin position="23"/>
        <end position="426"/>
    </location>
</feature>
<feature type="signal peptide" evidence="7">
    <location>
        <begin position="1"/>
        <end position="22"/>
    </location>
</feature>
<dbReference type="PROSITE" id="PS51318">
    <property type="entry name" value="TAT"/>
    <property type="match status" value="1"/>
</dbReference>
<evidence type="ECO:0000313" key="9">
    <source>
        <dbReference type="EMBL" id="PZG17388.1"/>
    </source>
</evidence>
<dbReference type="OrthoDB" id="9815356at2"/>
<proteinExistence type="predicted"/>
<feature type="transmembrane region" description="Helical" evidence="6">
    <location>
        <begin position="238"/>
        <end position="259"/>
    </location>
</feature>
<evidence type="ECO:0000313" key="10">
    <source>
        <dbReference type="Proteomes" id="UP000249304"/>
    </source>
</evidence>
<feature type="transmembrane region" description="Helical" evidence="6">
    <location>
        <begin position="295"/>
        <end position="313"/>
    </location>
</feature>
<dbReference type="InterPro" id="IPR006311">
    <property type="entry name" value="TAT_signal"/>
</dbReference>
<dbReference type="GO" id="GO:0005886">
    <property type="term" value="C:plasma membrane"/>
    <property type="evidence" value="ECO:0007669"/>
    <property type="project" value="UniProtKB-SubCell"/>
</dbReference>
<dbReference type="PROSITE" id="PS50850">
    <property type="entry name" value="MFS"/>
    <property type="match status" value="1"/>
</dbReference>
<evidence type="ECO:0000256" key="6">
    <source>
        <dbReference type="SAM" id="Phobius"/>
    </source>
</evidence>
<feature type="transmembrane region" description="Helical" evidence="6">
    <location>
        <begin position="162"/>
        <end position="181"/>
    </location>
</feature>
<evidence type="ECO:0000256" key="2">
    <source>
        <dbReference type="ARBA" id="ARBA00022692"/>
    </source>
</evidence>
<dbReference type="EMBL" id="POUD01000068">
    <property type="protein sequence ID" value="PZG17388.1"/>
    <property type="molecule type" value="Genomic_DNA"/>
</dbReference>